<dbReference type="RefSeq" id="YP_001152256.1">
    <property type="nucleotide sequence ID" value="NC_004677.2"/>
</dbReference>
<dbReference type="AlphaFoldDB" id="A4QMF9"/>
<keyword evidence="1" id="KW-0934">Plastid</keyword>
<dbReference type="GeneID" id="5048603"/>
<evidence type="ECO:0000313" key="1">
    <source>
        <dbReference type="EMBL" id="ABP35496.1"/>
    </source>
</evidence>
<sequence length="40" mass="4827">MDMWKRERKGLLPLPPLGPIHHFYRKKNLIFFFSVKSQLG</sequence>
<keyword evidence="1" id="KW-0150">Chloroplast</keyword>
<name>A4QMF9_PINKO</name>
<reference evidence="1" key="1">
    <citation type="submission" date="2007-04" db="EMBL/GenBank/DDBJ databases">
        <authorList>
            <person name="Noh E.W."/>
            <person name="Lee J.S."/>
            <person name="Choi Y.I."/>
            <person name="Han M.S."/>
            <person name="Yi Y.S."/>
            <person name="Han S.U."/>
        </authorList>
    </citation>
    <scope>NUCLEOTIDE SEQUENCE</scope>
</reference>
<protein>
    <submittedName>
        <fullName evidence="1">ORF40y</fullName>
    </submittedName>
</protein>
<proteinExistence type="predicted"/>
<dbReference type="EMBL" id="AY228468">
    <property type="protein sequence ID" value="ABP35496.1"/>
    <property type="molecule type" value="Genomic_DNA"/>
</dbReference>
<accession>A4QMF9</accession>
<geneLocation type="chloroplast" evidence="1"/>
<organism evidence="1">
    <name type="scientific">Pinus koraiensis</name>
    <name type="common">Korean pine</name>
    <dbReference type="NCBI Taxonomy" id="88728"/>
    <lineage>
        <taxon>Eukaryota</taxon>
        <taxon>Viridiplantae</taxon>
        <taxon>Streptophyta</taxon>
        <taxon>Embryophyta</taxon>
        <taxon>Tracheophyta</taxon>
        <taxon>Spermatophyta</taxon>
        <taxon>Pinopsida</taxon>
        <taxon>Pinidae</taxon>
        <taxon>Conifers I</taxon>
        <taxon>Pinales</taxon>
        <taxon>Pinaceae</taxon>
        <taxon>Pinus</taxon>
        <taxon>Pinus subgen. Strobus</taxon>
    </lineage>
</organism>